<feature type="region of interest" description="Disordered" evidence="1">
    <location>
        <begin position="50"/>
        <end position="70"/>
    </location>
</feature>
<accession>F4PS04</accession>
<proteinExistence type="predicted"/>
<dbReference type="EMBL" id="GL883010">
    <property type="protein sequence ID" value="EGG20602.1"/>
    <property type="molecule type" value="Genomic_DNA"/>
</dbReference>
<dbReference type="Proteomes" id="UP000007797">
    <property type="component" value="Unassembled WGS sequence"/>
</dbReference>
<evidence type="ECO:0000256" key="1">
    <source>
        <dbReference type="SAM" id="MobiDB-lite"/>
    </source>
</evidence>
<dbReference type="GeneID" id="14873070"/>
<name>F4PS04_CACFS</name>
<dbReference type="RefSeq" id="XP_004358452.1">
    <property type="nucleotide sequence ID" value="XM_004358395.1"/>
</dbReference>
<reference evidence="3" key="1">
    <citation type="journal article" date="2011" name="Genome Res.">
        <title>Phylogeny-wide analysis of social amoeba genomes highlights ancient origins for complex intercellular communication.</title>
        <authorList>
            <person name="Heidel A.J."/>
            <person name="Lawal H.M."/>
            <person name="Felder M."/>
            <person name="Schilde C."/>
            <person name="Helps N.R."/>
            <person name="Tunggal B."/>
            <person name="Rivero F."/>
            <person name="John U."/>
            <person name="Schleicher M."/>
            <person name="Eichinger L."/>
            <person name="Platzer M."/>
            <person name="Noegel A.A."/>
            <person name="Schaap P."/>
            <person name="Gloeckner G."/>
        </authorList>
    </citation>
    <scope>NUCLEOTIDE SEQUENCE [LARGE SCALE GENOMIC DNA]</scope>
    <source>
        <strain evidence="3">SH3</strain>
    </source>
</reference>
<protein>
    <submittedName>
        <fullName evidence="2">Uncharacterized protein</fullName>
    </submittedName>
</protein>
<keyword evidence="3" id="KW-1185">Reference proteome</keyword>
<evidence type="ECO:0000313" key="2">
    <source>
        <dbReference type="EMBL" id="EGG20602.1"/>
    </source>
</evidence>
<dbReference type="AlphaFoldDB" id="F4PS04"/>
<feature type="compositionally biased region" description="Basic and acidic residues" evidence="1">
    <location>
        <begin position="50"/>
        <end position="65"/>
    </location>
</feature>
<gene>
    <name evidence="2" type="ORF">DFA_00463</name>
</gene>
<organism evidence="2 3">
    <name type="scientific">Cavenderia fasciculata</name>
    <name type="common">Slime mold</name>
    <name type="synonym">Dictyostelium fasciculatum</name>
    <dbReference type="NCBI Taxonomy" id="261658"/>
    <lineage>
        <taxon>Eukaryota</taxon>
        <taxon>Amoebozoa</taxon>
        <taxon>Evosea</taxon>
        <taxon>Eumycetozoa</taxon>
        <taxon>Dictyostelia</taxon>
        <taxon>Acytosteliales</taxon>
        <taxon>Cavenderiaceae</taxon>
        <taxon>Cavenderia</taxon>
    </lineage>
</organism>
<dbReference type="KEGG" id="dfa:DFA_00463"/>
<evidence type="ECO:0000313" key="3">
    <source>
        <dbReference type="Proteomes" id="UP000007797"/>
    </source>
</evidence>
<sequence length="218" mass="24557">MDAINHNFLDIINELKKEVSDLKETIKKQNESNQTALELLTKKIEKIEKEHADGKDNDDHIKEDNVEPLSIKSEGTKEKNGLLIKNIKGLLKTYSKDILGGEANQYHIKVYNGDKHNVKKDLKGVVIYLVSISTARIIMDEHSQELEKIKKEFINCRIIIGASIYGSNATPVGTNIDGIVDGCLSFFYICTTNITNSNVYPLDKNQSAFNIIKNHLIN</sequence>